<dbReference type="Proteomes" id="UP001454036">
    <property type="component" value="Unassembled WGS sequence"/>
</dbReference>
<dbReference type="SUPFAM" id="SSF47699">
    <property type="entry name" value="Bifunctional inhibitor/lipid-transfer protein/seed storage 2S albumin"/>
    <property type="match status" value="1"/>
</dbReference>
<feature type="signal peptide" evidence="1">
    <location>
        <begin position="1"/>
        <end position="31"/>
    </location>
</feature>
<dbReference type="PANTHER" id="PTHR33286">
    <property type="entry name" value="BIFUNCTIONAL INHIBITOR/LIPID-TRANSFER PROTEIN/SEED STORAGE 2S ALBUMIN SUPERFAMILY PROTEIN"/>
    <property type="match status" value="1"/>
</dbReference>
<organism evidence="3 4">
    <name type="scientific">Lithospermum erythrorhizon</name>
    <name type="common">Purple gromwell</name>
    <name type="synonym">Lithospermum officinale var. erythrorhizon</name>
    <dbReference type="NCBI Taxonomy" id="34254"/>
    <lineage>
        <taxon>Eukaryota</taxon>
        <taxon>Viridiplantae</taxon>
        <taxon>Streptophyta</taxon>
        <taxon>Embryophyta</taxon>
        <taxon>Tracheophyta</taxon>
        <taxon>Spermatophyta</taxon>
        <taxon>Magnoliopsida</taxon>
        <taxon>eudicotyledons</taxon>
        <taxon>Gunneridae</taxon>
        <taxon>Pentapetalae</taxon>
        <taxon>asterids</taxon>
        <taxon>lamiids</taxon>
        <taxon>Boraginales</taxon>
        <taxon>Boraginaceae</taxon>
        <taxon>Boraginoideae</taxon>
        <taxon>Lithospermeae</taxon>
        <taxon>Lithospermum</taxon>
    </lineage>
</organism>
<reference evidence="3 4" key="1">
    <citation type="submission" date="2024-01" db="EMBL/GenBank/DDBJ databases">
        <title>The complete chloroplast genome sequence of Lithospermum erythrorhizon: insights into the phylogenetic relationship among Boraginaceae species and the maternal lineages of purple gromwells.</title>
        <authorList>
            <person name="Okada T."/>
            <person name="Watanabe K."/>
        </authorList>
    </citation>
    <scope>NUCLEOTIDE SEQUENCE [LARGE SCALE GENOMIC DNA]</scope>
</reference>
<name>A0AAV3NYB9_LITER</name>
<dbReference type="Pfam" id="PF14368">
    <property type="entry name" value="LTP_2"/>
    <property type="match status" value="1"/>
</dbReference>
<evidence type="ECO:0000256" key="1">
    <source>
        <dbReference type="SAM" id="SignalP"/>
    </source>
</evidence>
<sequence>MEGKGNISFMISFLLLLLLAMVSLLAGKVEGVSPARCKEERRILVNGCKPVVRGRPPSAYCCQLLRTGDAECVCSIITPKLAALIDVNYAIRVIQGCGRQVPRHYKCGSEVAGTGLEMQRAPPYSGKRGLTKEGLLVLIHWLE</sequence>
<feature type="domain" description="Bifunctional inhibitor/plant lipid transfer protein/seed storage helical" evidence="2">
    <location>
        <begin position="22"/>
        <end position="107"/>
    </location>
</feature>
<dbReference type="InterPro" id="IPR016140">
    <property type="entry name" value="Bifunc_inhib/LTP/seed_store"/>
</dbReference>
<gene>
    <name evidence="3" type="ORF">LIER_04880</name>
</gene>
<evidence type="ECO:0000259" key="2">
    <source>
        <dbReference type="Pfam" id="PF14368"/>
    </source>
</evidence>
<dbReference type="AlphaFoldDB" id="A0AAV3NYB9"/>
<accession>A0AAV3NYB9</accession>
<dbReference type="Gene3D" id="1.10.110.10">
    <property type="entry name" value="Plant lipid-transfer and hydrophobic proteins"/>
    <property type="match status" value="1"/>
</dbReference>
<proteinExistence type="predicted"/>
<evidence type="ECO:0000313" key="4">
    <source>
        <dbReference type="Proteomes" id="UP001454036"/>
    </source>
</evidence>
<dbReference type="PANTHER" id="PTHR33286:SF23">
    <property type="entry name" value="BIFUNCTIONAL INHIBITOR_PLANT LIPID TRANSFER PROTEIN_SEED STORAGE HELICAL DOMAIN-CONTAINING PROTEIN"/>
    <property type="match status" value="1"/>
</dbReference>
<keyword evidence="1" id="KW-0732">Signal</keyword>
<feature type="chain" id="PRO_5043651914" description="Bifunctional inhibitor/plant lipid transfer protein/seed storage helical domain-containing protein" evidence="1">
    <location>
        <begin position="32"/>
        <end position="143"/>
    </location>
</feature>
<dbReference type="EMBL" id="BAABME010000645">
    <property type="protein sequence ID" value="GAA0144434.1"/>
    <property type="molecule type" value="Genomic_DNA"/>
</dbReference>
<keyword evidence="4" id="KW-1185">Reference proteome</keyword>
<evidence type="ECO:0000313" key="3">
    <source>
        <dbReference type="EMBL" id="GAA0144434.1"/>
    </source>
</evidence>
<protein>
    <recommendedName>
        <fullName evidence="2">Bifunctional inhibitor/plant lipid transfer protein/seed storage helical domain-containing protein</fullName>
    </recommendedName>
</protein>
<dbReference type="InterPro" id="IPR036312">
    <property type="entry name" value="Bifun_inhib/LTP/seed_sf"/>
</dbReference>
<comment type="caution">
    <text evidence="3">The sequence shown here is derived from an EMBL/GenBank/DDBJ whole genome shotgun (WGS) entry which is preliminary data.</text>
</comment>